<protein>
    <recommendedName>
        <fullName evidence="1">AAA domain-containing protein</fullName>
    </recommendedName>
</protein>
<dbReference type="CDD" id="cd02042">
    <property type="entry name" value="ParAB_family"/>
    <property type="match status" value="1"/>
</dbReference>
<dbReference type="EMBL" id="LUCV01000004">
    <property type="protein sequence ID" value="OAI94895.1"/>
    <property type="molecule type" value="Genomic_DNA"/>
</dbReference>
<sequence>MSALLIMSTKGGVGKTSTAANLGGIAADAGLRVLLIDLDIQPTLSSYFPLTKRAPCGTYELLALNERDVFKLVSKTSVRNLDLIISNDPLGQLHTLLVHAPDGRMRLRNLMPIFKADYDLVLIDTQGARSVVLEMALLATDRVLSPVAPEILAARELHRGTVQLMSELNSYRRQGITLPTLEILLNRVHPTSRDARQIQAALREVFEQEMGFSVLNTIIPALNAYPVSASNQTPAHRHERRRPWGRKSPAALETFRELGMELFPNWAEKFRTVDGKRGE</sequence>
<dbReference type="PANTHER" id="PTHR13696:SF96">
    <property type="entry name" value="COBQ_COBB_MIND_PARA NUCLEOTIDE BINDING DOMAIN-CONTAINING PROTEIN"/>
    <property type="match status" value="1"/>
</dbReference>
<name>A0A177SVB6_PSEPU</name>
<dbReference type="InterPro" id="IPR027417">
    <property type="entry name" value="P-loop_NTPase"/>
</dbReference>
<evidence type="ECO:0000313" key="3">
    <source>
        <dbReference type="Proteomes" id="UP000077752"/>
    </source>
</evidence>
<reference evidence="2 3" key="1">
    <citation type="submission" date="2016-03" db="EMBL/GenBank/DDBJ databases">
        <title>Draft Genome Assembly of Pseudomonas putida strain CBF10-2.</title>
        <authorList>
            <person name="Iyer R.S."/>
            <person name="Damania A."/>
        </authorList>
    </citation>
    <scope>NUCLEOTIDE SEQUENCE [LARGE SCALE GENOMIC DNA]</scope>
    <source>
        <strain evidence="2 3">CBF10-2</strain>
    </source>
</reference>
<evidence type="ECO:0000259" key="1">
    <source>
        <dbReference type="Pfam" id="PF13614"/>
    </source>
</evidence>
<accession>A0A177SVB6</accession>
<dbReference type="Gene3D" id="3.40.50.300">
    <property type="entry name" value="P-loop containing nucleotide triphosphate hydrolases"/>
    <property type="match status" value="1"/>
</dbReference>
<dbReference type="SUPFAM" id="SSF52540">
    <property type="entry name" value="P-loop containing nucleoside triphosphate hydrolases"/>
    <property type="match status" value="1"/>
</dbReference>
<proteinExistence type="predicted"/>
<dbReference type="PANTHER" id="PTHR13696">
    <property type="entry name" value="P-LOOP CONTAINING NUCLEOSIDE TRIPHOSPHATE HYDROLASE"/>
    <property type="match status" value="1"/>
</dbReference>
<comment type="caution">
    <text evidence="2">The sequence shown here is derived from an EMBL/GenBank/DDBJ whole genome shotgun (WGS) entry which is preliminary data.</text>
</comment>
<dbReference type="InterPro" id="IPR050678">
    <property type="entry name" value="DNA_Partitioning_ATPase"/>
</dbReference>
<dbReference type="Pfam" id="PF13614">
    <property type="entry name" value="AAA_31"/>
    <property type="match status" value="1"/>
</dbReference>
<evidence type="ECO:0000313" key="2">
    <source>
        <dbReference type="EMBL" id="OAI94895.1"/>
    </source>
</evidence>
<dbReference type="Proteomes" id="UP000077752">
    <property type="component" value="Unassembled WGS sequence"/>
</dbReference>
<organism evidence="2 3">
    <name type="scientific">Pseudomonas putida</name>
    <name type="common">Arthrobacter siderocapsulatus</name>
    <dbReference type="NCBI Taxonomy" id="303"/>
    <lineage>
        <taxon>Bacteria</taxon>
        <taxon>Pseudomonadati</taxon>
        <taxon>Pseudomonadota</taxon>
        <taxon>Gammaproteobacteria</taxon>
        <taxon>Pseudomonadales</taxon>
        <taxon>Pseudomonadaceae</taxon>
        <taxon>Pseudomonas</taxon>
    </lineage>
</organism>
<feature type="domain" description="AAA" evidence="1">
    <location>
        <begin position="5"/>
        <end position="167"/>
    </location>
</feature>
<gene>
    <name evidence="2" type="ORF">AYO28_07440</name>
</gene>
<dbReference type="AlphaFoldDB" id="A0A177SVB6"/>
<dbReference type="InterPro" id="IPR025669">
    <property type="entry name" value="AAA_dom"/>
</dbReference>
<dbReference type="RefSeq" id="WP_064301468.1">
    <property type="nucleotide sequence ID" value="NZ_LUCV01000004.1"/>
</dbReference>